<keyword evidence="3" id="KW-1185">Reference proteome</keyword>
<gene>
    <name evidence="2" type="ORF">GCM10007916_08020</name>
</gene>
<organism evidence="2 3">
    <name type="scientific">Psychromonas marina</name>
    <dbReference type="NCBI Taxonomy" id="88364"/>
    <lineage>
        <taxon>Bacteria</taxon>
        <taxon>Pseudomonadati</taxon>
        <taxon>Pseudomonadota</taxon>
        <taxon>Gammaproteobacteria</taxon>
        <taxon>Alteromonadales</taxon>
        <taxon>Psychromonadaceae</taxon>
        <taxon>Psychromonas</taxon>
    </lineage>
</organism>
<keyword evidence="1" id="KW-0472">Membrane</keyword>
<dbReference type="RefSeq" id="WP_284202863.1">
    <property type="nucleotide sequence ID" value="NZ_BSPQ01000002.1"/>
</dbReference>
<keyword evidence="1" id="KW-0812">Transmembrane</keyword>
<evidence type="ECO:0000256" key="1">
    <source>
        <dbReference type="SAM" id="Phobius"/>
    </source>
</evidence>
<dbReference type="EMBL" id="BSPQ01000002">
    <property type="protein sequence ID" value="GLS89735.1"/>
    <property type="molecule type" value="Genomic_DNA"/>
</dbReference>
<evidence type="ECO:0000313" key="2">
    <source>
        <dbReference type="EMBL" id="GLS89735.1"/>
    </source>
</evidence>
<proteinExistence type="predicted"/>
<evidence type="ECO:0000313" key="3">
    <source>
        <dbReference type="Proteomes" id="UP001157353"/>
    </source>
</evidence>
<accession>A0ABQ6DXM7</accession>
<sequence>MKYKKWGASIISDLVTFIRLITFSVMGLMTFVFISSVSLSLMVAVLFISLLNKIKVAINRPQKKQQPKLLTLDEDKT</sequence>
<comment type="caution">
    <text evidence="2">The sequence shown here is derived from an EMBL/GenBank/DDBJ whole genome shotgun (WGS) entry which is preliminary data.</text>
</comment>
<keyword evidence="1" id="KW-1133">Transmembrane helix</keyword>
<dbReference type="Proteomes" id="UP001157353">
    <property type="component" value="Unassembled WGS sequence"/>
</dbReference>
<reference evidence="3" key="1">
    <citation type="journal article" date="2019" name="Int. J. Syst. Evol. Microbiol.">
        <title>The Global Catalogue of Microorganisms (GCM) 10K type strain sequencing project: providing services to taxonomists for standard genome sequencing and annotation.</title>
        <authorList>
            <consortium name="The Broad Institute Genomics Platform"/>
            <consortium name="The Broad Institute Genome Sequencing Center for Infectious Disease"/>
            <person name="Wu L."/>
            <person name="Ma J."/>
        </authorList>
    </citation>
    <scope>NUCLEOTIDE SEQUENCE [LARGE SCALE GENOMIC DNA]</scope>
    <source>
        <strain evidence="3">NBRC 103166</strain>
    </source>
</reference>
<feature type="transmembrane region" description="Helical" evidence="1">
    <location>
        <begin position="20"/>
        <end position="51"/>
    </location>
</feature>
<name>A0ABQ6DXM7_9GAMM</name>
<protein>
    <submittedName>
        <fullName evidence="2">Uncharacterized protein</fullName>
    </submittedName>
</protein>